<dbReference type="InterPro" id="IPR052707">
    <property type="entry name" value="OsmC_Ohr_Peroxiredoxin"/>
</dbReference>
<name>A0A1H3WHF6_9BACT</name>
<dbReference type="STRING" id="551991.SAMN05192529_10333"/>
<protein>
    <submittedName>
        <fullName evidence="1">Osmotically inducible protein OsmC</fullName>
    </submittedName>
</protein>
<dbReference type="NCBIfam" id="TIGR03562">
    <property type="entry name" value="osmo_induc_OsmC"/>
    <property type="match status" value="1"/>
</dbReference>
<dbReference type="Pfam" id="PF02566">
    <property type="entry name" value="OsmC"/>
    <property type="match status" value="1"/>
</dbReference>
<dbReference type="InterPro" id="IPR015946">
    <property type="entry name" value="KH_dom-like_a/b"/>
</dbReference>
<sequence length="139" mass="14568">MKRSATAVWKGSIKEGSGVLTTDSKTLDNTQYSFKSRFETGTGTNPEELIGAAHAGCFAMALSLELGNAGFTPESLEATATVTMDPEKLEITSSNIQLKAKIPGITDEQFQKIAAGAKAGCPISKLLKAEISLQASLVS</sequence>
<dbReference type="OrthoDB" id="9807532at2"/>
<dbReference type="EMBL" id="FNQY01000003">
    <property type="protein sequence ID" value="SDZ86586.1"/>
    <property type="molecule type" value="Genomic_DNA"/>
</dbReference>
<gene>
    <name evidence="1" type="ORF">SAMN05192529_10333</name>
</gene>
<evidence type="ECO:0000313" key="2">
    <source>
        <dbReference type="Proteomes" id="UP000199041"/>
    </source>
</evidence>
<dbReference type="GO" id="GO:0006979">
    <property type="term" value="P:response to oxidative stress"/>
    <property type="evidence" value="ECO:0007669"/>
    <property type="project" value="InterPro"/>
</dbReference>
<dbReference type="AlphaFoldDB" id="A0A1H3WHF6"/>
<dbReference type="InterPro" id="IPR003718">
    <property type="entry name" value="OsmC/Ohr_fam"/>
</dbReference>
<dbReference type="SUPFAM" id="SSF82784">
    <property type="entry name" value="OsmC-like"/>
    <property type="match status" value="1"/>
</dbReference>
<accession>A0A1H3WHF6</accession>
<dbReference type="InterPro" id="IPR036102">
    <property type="entry name" value="OsmC/Ohrsf"/>
</dbReference>
<dbReference type="PANTHER" id="PTHR42830:SF1">
    <property type="entry name" value="OSMOTICALLY INDUCIBLE FAMILY PROTEIN"/>
    <property type="match status" value="1"/>
</dbReference>
<reference evidence="1 2" key="1">
    <citation type="submission" date="2016-10" db="EMBL/GenBank/DDBJ databases">
        <authorList>
            <person name="de Groot N.N."/>
        </authorList>
    </citation>
    <scope>NUCLEOTIDE SEQUENCE [LARGE SCALE GENOMIC DNA]</scope>
    <source>
        <strain evidence="1 2">Vu-144</strain>
    </source>
</reference>
<dbReference type="GO" id="GO:0004601">
    <property type="term" value="F:peroxidase activity"/>
    <property type="evidence" value="ECO:0007669"/>
    <property type="project" value="InterPro"/>
</dbReference>
<dbReference type="InterPro" id="IPR019904">
    <property type="entry name" value="Peroxiredoxin_OsmC"/>
</dbReference>
<keyword evidence="2" id="KW-1185">Reference proteome</keyword>
<dbReference type="Gene3D" id="3.30.300.20">
    <property type="match status" value="1"/>
</dbReference>
<dbReference type="PANTHER" id="PTHR42830">
    <property type="entry name" value="OSMOTICALLY INDUCIBLE FAMILY PROTEIN"/>
    <property type="match status" value="1"/>
</dbReference>
<dbReference type="Proteomes" id="UP000199041">
    <property type="component" value="Unassembled WGS sequence"/>
</dbReference>
<proteinExistence type="predicted"/>
<evidence type="ECO:0000313" key="1">
    <source>
        <dbReference type="EMBL" id="SDZ86586.1"/>
    </source>
</evidence>
<dbReference type="RefSeq" id="WP_091393740.1">
    <property type="nucleotide sequence ID" value="NZ_FNQY01000003.1"/>
</dbReference>
<organism evidence="1 2">
    <name type="scientific">Arachidicoccus rhizosphaerae</name>
    <dbReference type="NCBI Taxonomy" id="551991"/>
    <lineage>
        <taxon>Bacteria</taxon>
        <taxon>Pseudomonadati</taxon>
        <taxon>Bacteroidota</taxon>
        <taxon>Chitinophagia</taxon>
        <taxon>Chitinophagales</taxon>
        <taxon>Chitinophagaceae</taxon>
        <taxon>Arachidicoccus</taxon>
    </lineage>
</organism>